<protein>
    <recommendedName>
        <fullName evidence="2">Filamentous haemagglutinin FhaB/tRNA nuclease CdiA-like TPS domain-containing protein</fullName>
    </recommendedName>
</protein>
<evidence type="ECO:0000256" key="1">
    <source>
        <dbReference type="SAM" id="SignalP"/>
    </source>
</evidence>
<dbReference type="Gene3D" id="2.160.20.10">
    <property type="entry name" value="Single-stranded right-handed beta-helix, Pectin lyase-like"/>
    <property type="match status" value="2"/>
</dbReference>
<evidence type="ECO:0000259" key="2">
    <source>
        <dbReference type="SMART" id="SM00912"/>
    </source>
</evidence>
<feature type="signal peptide" evidence="1">
    <location>
        <begin position="1"/>
        <end position="28"/>
    </location>
</feature>
<proteinExistence type="predicted"/>
<keyword evidence="1" id="KW-0732">Signal</keyword>
<name>A0A1Z4KNZ8_ANAVA</name>
<dbReference type="SUPFAM" id="SSF51126">
    <property type="entry name" value="Pectin lyase-like"/>
    <property type="match status" value="2"/>
</dbReference>
<sequence length="961" mass="99908">MKVSSVGLVLLNQLSLGFMLIWCHTAHAQVTSDGTTNTIVNPSGNNFHILDGIEKGNNLFHSFSNFSVPTGGSATFDVTNTPNITTIFSRVTGGNISQIDGLIQTLGGNHQVSLFLMNPNGIMFGQNAKLDIGGSFVGTTANSIKFTDGTEFSAINPISPPLLTMSVPIGLQMGSSASSITVQARPLQVDTGQSLVLLGGDIDLNGTGNARLLARDGQVILGSVASENFVPFSFSNARFNFDFSGIPTFQTVQLRNGFTVDVNGSRGGNIQIHGQQVNITGNSQLMANSTGKTADGEGVVVRASDALNIINSEIRVRLTADAQGRGGNITLAAPVMQITGNSNIATNLRGNETFGTLGLDKGSNITITSQDFLLLGNATSRTGNGSARITTQGQGGVGRVGDIRITADRVRLLNNARVITDVTSTPVGGKAQAGDVVVNAGDVEISGSSSSQINSWISSTLERETSGWGGNIEINASRSVRLSDSGTIRADSFGNGNASNITIRTPDLEIVGTNGLSRQSRISSSTAIFAAAPGFQAGDIQIETQRLRLLDGGSLLVSSETKSSSGSINIKATESVEVIGAALDDRGGWRISGIDASSRGEPLPNGDPGDISRINITTDTLRVLNSGAIKSSVTGDRIGGDISINAHTIEVGGRAVHSETMPTSQISSAASNPLTPGAGIAGNISLTTNRLFVRDGGLISVSGQDQAQAGNLQITAAQSINLAQNSSLSAVSSVGDGGNINIDLNSSGLLYLRDMSQISTEAEGNGNGGNININHALFVLGLENSDIVANAFQGRGGNINITTQGIIGLEFRNTLTPREDITNDITASSQFSVNGTVQINNVGIDPNSGVVELPTNVSDPSQQIANACDSNQGSSFIATGRGGIPQNPMQEVRSDRTWSDTRDISAFQNTPQIQAQTPIQPQIPIQATSWHRNTQGKIELIADKSSVNLQPSLTCAAVNKS</sequence>
<dbReference type="InterPro" id="IPR012334">
    <property type="entry name" value="Pectin_lyas_fold"/>
</dbReference>
<feature type="domain" description="Filamentous haemagglutinin FhaB/tRNA nuclease CdiA-like TPS" evidence="2">
    <location>
        <begin position="31"/>
        <end position="147"/>
    </location>
</feature>
<evidence type="ECO:0000313" key="4">
    <source>
        <dbReference type="Proteomes" id="UP000217507"/>
    </source>
</evidence>
<feature type="chain" id="PRO_5011110695" description="Filamentous haemagglutinin FhaB/tRNA nuclease CdiA-like TPS domain-containing protein" evidence="1">
    <location>
        <begin position="29"/>
        <end position="961"/>
    </location>
</feature>
<gene>
    <name evidence="3" type="ORF">NIES23_35170</name>
</gene>
<dbReference type="EMBL" id="AP018216">
    <property type="protein sequence ID" value="BAY70709.1"/>
    <property type="molecule type" value="Genomic_DNA"/>
</dbReference>
<accession>A0A1Z4KNZ8</accession>
<reference evidence="3 4" key="1">
    <citation type="submission" date="2017-06" db="EMBL/GenBank/DDBJ databases">
        <title>Genome sequencing of cyanobaciteial culture collection at National Institute for Environmental Studies (NIES).</title>
        <authorList>
            <person name="Hirose Y."/>
            <person name="Shimura Y."/>
            <person name="Fujisawa T."/>
            <person name="Nakamura Y."/>
            <person name="Kawachi M."/>
        </authorList>
    </citation>
    <scope>NUCLEOTIDE SEQUENCE [LARGE SCALE GENOMIC DNA]</scope>
    <source>
        <strain evidence="3 4">NIES-23</strain>
    </source>
</reference>
<dbReference type="Pfam" id="PF05860">
    <property type="entry name" value="TPS"/>
    <property type="match status" value="1"/>
</dbReference>
<dbReference type="SMART" id="SM00912">
    <property type="entry name" value="Haemagg_act"/>
    <property type="match status" value="1"/>
</dbReference>
<dbReference type="NCBIfam" id="TIGR01901">
    <property type="entry name" value="adhes_NPXG"/>
    <property type="match status" value="1"/>
</dbReference>
<dbReference type="AlphaFoldDB" id="A0A1Z4KNZ8"/>
<dbReference type="Proteomes" id="UP000217507">
    <property type="component" value="Chromosome"/>
</dbReference>
<evidence type="ECO:0000313" key="3">
    <source>
        <dbReference type="EMBL" id="BAY70709.1"/>
    </source>
</evidence>
<organism evidence="3 4">
    <name type="scientific">Trichormus variabilis NIES-23</name>
    <dbReference type="NCBI Taxonomy" id="1973479"/>
    <lineage>
        <taxon>Bacteria</taxon>
        <taxon>Bacillati</taxon>
        <taxon>Cyanobacteriota</taxon>
        <taxon>Cyanophyceae</taxon>
        <taxon>Nostocales</taxon>
        <taxon>Nostocaceae</taxon>
        <taxon>Trichormus</taxon>
    </lineage>
</organism>
<dbReference type="InterPro" id="IPR008638">
    <property type="entry name" value="FhaB/CdiA-like_TPS"/>
</dbReference>
<dbReference type="InterPro" id="IPR011050">
    <property type="entry name" value="Pectin_lyase_fold/virulence"/>
</dbReference>